<dbReference type="InterPro" id="IPR026570">
    <property type="entry name" value="CCDC86"/>
</dbReference>
<dbReference type="Pfam" id="PF03879">
    <property type="entry name" value="Cgr1"/>
    <property type="match status" value="1"/>
</dbReference>
<dbReference type="EMBL" id="VVIM01000001">
    <property type="protein sequence ID" value="KAB0803725.1"/>
    <property type="molecule type" value="Genomic_DNA"/>
</dbReference>
<accession>A0A5N4B2A9</accession>
<protein>
    <recommendedName>
        <fullName evidence="5">Coiled-coil domain-containing protein 86</fullName>
    </recommendedName>
</protein>
<dbReference type="FunCoup" id="A0A5N4B2A9">
    <property type="interactions" value="294"/>
</dbReference>
<feature type="compositionally biased region" description="Basic and acidic residues" evidence="14">
    <location>
        <begin position="64"/>
        <end position="87"/>
    </location>
</feature>
<evidence type="ECO:0000256" key="5">
    <source>
        <dbReference type="ARBA" id="ARBA00016738"/>
    </source>
</evidence>
<feature type="compositionally biased region" description="Basic residues" evidence="14">
    <location>
        <begin position="116"/>
        <end position="126"/>
    </location>
</feature>
<gene>
    <name evidence="15" type="ORF">PPYR_00695</name>
</gene>
<evidence type="ECO:0000256" key="6">
    <source>
        <dbReference type="ARBA" id="ARBA00022454"/>
    </source>
</evidence>
<comment type="function">
    <text evidence="13">Required for proper chromosome segregation during mitosis and error-free mitotic progression.</text>
</comment>
<dbReference type="GO" id="GO:0005730">
    <property type="term" value="C:nucleolus"/>
    <property type="evidence" value="ECO:0007669"/>
    <property type="project" value="UniProtKB-SubCell"/>
</dbReference>
<evidence type="ECO:0000256" key="11">
    <source>
        <dbReference type="ARBA" id="ARBA00023054"/>
    </source>
</evidence>
<dbReference type="InParanoid" id="A0A5N4B2A9"/>
<comment type="subcellular location">
    <subcellularLocation>
        <location evidence="2">Chromosome</location>
    </subcellularLocation>
    <subcellularLocation>
        <location evidence="3">Nucleus</location>
        <location evidence="3">Nucleolus</location>
    </subcellularLocation>
</comment>
<keyword evidence="16" id="KW-1185">Reference proteome</keyword>
<evidence type="ECO:0000256" key="13">
    <source>
        <dbReference type="ARBA" id="ARBA00093307"/>
    </source>
</evidence>
<comment type="caution">
    <text evidence="15">The sequence shown here is derived from an EMBL/GenBank/DDBJ whole genome shotgun (WGS) entry which is preliminary data.</text>
</comment>
<keyword evidence="9" id="KW-0597">Phosphoprotein</keyword>
<organism evidence="15 16">
    <name type="scientific">Photinus pyralis</name>
    <name type="common">Common eastern firefly</name>
    <name type="synonym">Lampyris pyralis</name>
    <dbReference type="NCBI Taxonomy" id="7054"/>
    <lineage>
        <taxon>Eukaryota</taxon>
        <taxon>Metazoa</taxon>
        <taxon>Ecdysozoa</taxon>
        <taxon>Arthropoda</taxon>
        <taxon>Hexapoda</taxon>
        <taxon>Insecta</taxon>
        <taxon>Pterygota</taxon>
        <taxon>Neoptera</taxon>
        <taxon>Endopterygota</taxon>
        <taxon>Coleoptera</taxon>
        <taxon>Polyphaga</taxon>
        <taxon>Elateriformia</taxon>
        <taxon>Elateroidea</taxon>
        <taxon>Lampyridae</taxon>
        <taxon>Lampyrinae</taxon>
        <taxon>Photinus</taxon>
    </lineage>
</organism>
<dbReference type="OrthoDB" id="277961at2759"/>
<keyword evidence="8" id="KW-0698">rRNA processing</keyword>
<feature type="region of interest" description="Disordered" evidence="14">
    <location>
        <begin position="1"/>
        <end position="35"/>
    </location>
</feature>
<evidence type="ECO:0000256" key="7">
    <source>
        <dbReference type="ARBA" id="ARBA00022517"/>
    </source>
</evidence>
<feature type="compositionally biased region" description="Basic and acidic residues" evidence="14">
    <location>
        <begin position="130"/>
        <end position="139"/>
    </location>
</feature>
<evidence type="ECO:0000256" key="9">
    <source>
        <dbReference type="ARBA" id="ARBA00022553"/>
    </source>
</evidence>
<evidence type="ECO:0000256" key="14">
    <source>
        <dbReference type="SAM" id="MobiDB-lite"/>
    </source>
</evidence>
<evidence type="ECO:0000256" key="4">
    <source>
        <dbReference type="ARBA" id="ARBA00007869"/>
    </source>
</evidence>
<evidence type="ECO:0000256" key="10">
    <source>
        <dbReference type="ARBA" id="ARBA00022934"/>
    </source>
</evidence>
<evidence type="ECO:0000256" key="12">
    <source>
        <dbReference type="ARBA" id="ARBA00023242"/>
    </source>
</evidence>
<dbReference type="PANTHER" id="PTHR13557:SF1">
    <property type="entry name" value="COILED-COIL DOMAIN-CONTAINING PROTEIN 86"/>
    <property type="match status" value="1"/>
</dbReference>
<evidence type="ECO:0000256" key="2">
    <source>
        <dbReference type="ARBA" id="ARBA00004286"/>
    </source>
</evidence>
<dbReference type="GO" id="GO:0006364">
    <property type="term" value="P:rRNA processing"/>
    <property type="evidence" value="ECO:0007669"/>
    <property type="project" value="UniProtKB-KW"/>
</dbReference>
<proteinExistence type="inferred from homology"/>
<feature type="region of interest" description="Disordered" evidence="14">
    <location>
        <begin position="64"/>
        <end position="139"/>
    </location>
</feature>
<dbReference type="Proteomes" id="UP000327044">
    <property type="component" value="Unassembled WGS sequence"/>
</dbReference>
<evidence type="ECO:0000256" key="1">
    <source>
        <dbReference type="ARBA" id="ARBA00004090"/>
    </source>
</evidence>
<name>A0A5N4B2A9_PHOPY</name>
<evidence type="ECO:0000256" key="8">
    <source>
        <dbReference type="ARBA" id="ARBA00022552"/>
    </source>
</evidence>
<dbReference type="InterPro" id="IPR005579">
    <property type="entry name" value="Cgr1-like"/>
</dbReference>
<keyword evidence="12" id="KW-0539">Nucleus</keyword>
<comment type="similarity">
    <text evidence="4">Belongs to the CGR1 family.</text>
</comment>
<dbReference type="AlphaFoldDB" id="A0A5N4B2A9"/>
<feature type="compositionally biased region" description="Basic and acidic residues" evidence="14">
    <location>
        <begin position="97"/>
        <end position="107"/>
    </location>
</feature>
<sequence>MVKKTATSEDMNSNKRKPSKIVTTDIPRGKPKSGRIWKTTKTRFSSIIKTKGIRNSFQQKQLLREDLKRTKEASRSIKAQKEEEKEQKKQRRRENLKKREENSRKAEIVQVIKNPNKIKRMKKKQLRSIQKRDISELNK</sequence>
<evidence type="ECO:0000256" key="3">
    <source>
        <dbReference type="ARBA" id="ARBA00004604"/>
    </source>
</evidence>
<evidence type="ECO:0000313" key="16">
    <source>
        <dbReference type="Proteomes" id="UP000327044"/>
    </source>
</evidence>
<keyword evidence="10" id="KW-0164">Citrullination</keyword>
<dbReference type="GO" id="GO:0005694">
    <property type="term" value="C:chromosome"/>
    <property type="evidence" value="ECO:0007669"/>
    <property type="project" value="UniProtKB-SubCell"/>
</dbReference>
<reference evidence="15 16" key="1">
    <citation type="journal article" date="2018" name="Elife">
        <title>Firefly genomes illuminate parallel origins of bioluminescence in beetles.</title>
        <authorList>
            <person name="Fallon T.R."/>
            <person name="Lower S.E."/>
            <person name="Chang C.H."/>
            <person name="Bessho-Uehara M."/>
            <person name="Martin G.J."/>
            <person name="Bewick A.J."/>
            <person name="Behringer M."/>
            <person name="Debat H.J."/>
            <person name="Wong I."/>
            <person name="Day J.C."/>
            <person name="Suvorov A."/>
            <person name="Silva C.J."/>
            <person name="Stanger-Hall K.F."/>
            <person name="Hall D.W."/>
            <person name="Schmitz R.J."/>
            <person name="Nelson D.R."/>
            <person name="Lewis S.M."/>
            <person name="Shigenobu S."/>
            <person name="Bybee S.M."/>
            <person name="Larracuente A.M."/>
            <person name="Oba Y."/>
            <person name="Weng J.K."/>
        </authorList>
    </citation>
    <scope>NUCLEOTIDE SEQUENCE [LARGE SCALE GENOMIC DNA]</scope>
    <source>
        <strain evidence="15">1611_PpyrPB1</strain>
        <tissue evidence="15">Whole body</tissue>
    </source>
</reference>
<keyword evidence="7" id="KW-0690">Ribosome biogenesis</keyword>
<evidence type="ECO:0000313" key="15">
    <source>
        <dbReference type="EMBL" id="KAB0803725.1"/>
    </source>
</evidence>
<keyword evidence="11" id="KW-0175">Coiled coil</keyword>
<dbReference type="PANTHER" id="PTHR13557">
    <property type="entry name" value="COILED-COIL DOMAIN-CONTAINING PROTEIN 86"/>
    <property type="match status" value="1"/>
</dbReference>
<keyword evidence="6" id="KW-0158">Chromosome</keyword>
<comment type="function">
    <text evidence="1">Involved in nucleolar integrity and required for processing of the pre-rRNA for the 60S ribosome subunit.</text>
</comment>